<dbReference type="OrthoDB" id="9804366at2"/>
<dbReference type="InterPro" id="IPR015421">
    <property type="entry name" value="PyrdxlP-dep_Trfase_major"/>
</dbReference>
<evidence type="ECO:0000313" key="8">
    <source>
        <dbReference type="EMBL" id="MTV50591.1"/>
    </source>
</evidence>
<dbReference type="InterPro" id="IPR000192">
    <property type="entry name" value="Aminotrans_V_dom"/>
</dbReference>
<evidence type="ECO:0000256" key="2">
    <source>
        <dbReference type="ARBA" id="ARBA00010447"/>
    </source>
</evidence>
<accession>A0A6I3SNI8</accession>
<evidence type="ECO:0000259" key="7">
    <source>
        <dbReference type="Pfam" id="PF00266"/>
    </source>
</evidence>
<dbReference type="InterPro" id="IPR010969">
    <property type="entry name" value="Cys_dSase-rel_unknwn_funct"/>
</dbReference>
<dbReference type="PIRSF" id="PIRSF005572">
    <property type="entry name" value="NifS"/>
    <property type="match status" value="1"/>
</dbReference>
<dbReference type="GO" id="GO:0030170">
    <property type="term" value="F:pyridoxal phosphate binding"/>
    <property type="evidence" value="ECO:0007669"/>
    <property type="project" value="InterPro"/>
</dbReference>
<dbReference type="Gene3D" id="3.90.1150.10">
    <property type="entry name" value="Aspartate Aminotransferase, domain 1"/>
    <property type="match status" value="1"/>
</dbReference>
<dbReference type="PANTHER" id="PTHR43586">
    <property type="entry name" value="CYSTEINE DESULFURASE"/>
    <property type="match status" value="1"/>
</dbReference>
<dbReference type="NCBIfam" id="TIGR01977">
    <property type="entry name" value="am_tr_V_EF2568"/>
    <property type="match status" value="1"/>
</dbReference>
<proteinExistence type="inferred from homology"/>
<gene>
    <name evidence="8" type="ORF">GJ688_16755</name>
</gene>
<dbReference type="InterPro" id="IPR015424">
    <property type="entry name" value="PyrdxlP-dep_Trfase"/>
</dbReference>
<evidence type="ECO:0000256" key="6">
    <source>
        <dbReference type="ARBA" id="ARBA00050776"/>
    </source>
</evidence>
<dbReference type="InterPro" id="IPR016454">
    <property type="entry name" value="Cysteine_dSase"/>
</dbReference>
<dbReference type="PANTHER" id="PTHR43586:SF4">
    <property type="entry name" value="ISOPENICILLIN N EPIMERASE"/>
    <property type="match status" value="1"/>
</dbReference>
<evidence type="ECO:0000256" key="5">
    <source>
        <dbReference type="ARBA" id="ARBA00022898"/>
    </source>
</evidence>
<organism evidence="8 9">
    <name type="scientific">Heliobacterium mobile</name>
    <name type="common">Heliobacillus mobilis</name>
    <dbReference type="NCBI Taxonomy" id="28064"/>
    <lineage>
        <taxon>Bacteria</taxon>
        <taxon>Bacillati</taxon>
        <taxon>Bacillota</taxon>
        <taxon>Clostridia</taxon>
        <taxon>Eubacteriales</taxon>
        <taxon>Heliobacteriaceae</taxon>
        <taxon>Heliobacterium</taxon>
    </lineage>
</organism>
<comment type="caution">
    <text evidence="8">The sequence shown here is derived from an EMBL/GenBank/DDBJ whole genome shotgun (WGS) entry which is preliminary data.</text>
</comment>
<reference evidence="8 9" key="1">
    <citation type="submission" date="2019-11" db="EMBL/GenBank/DDBJ databases">
        <title>Whole-genome sequence of a the green, strictly anaerobic photosynthetic bacterium Heliobacillus mobilis DSM 6151.</title>
        <authorList>
            <person name="Kyndt J.A."/>
            <person name="Meyer T.E."/>
        </authorList>
    </citation>
    <scope>NUCLEOTIDE SEQUENCE [LARGE SCALE GENOMIC DNA]</scope>
    <source>
        <strain evidence="8 9">DSM 6151</strain>
    </source>
</reference>
<keyword evidence="8" id="KW-0032">Aminotransferase</keyword>
<dbReference type="AlphaFoldDB" id="A0A6I3SNI8"/>
<dbReference type="InterPro" id="IPR010970">
    <property type="entry name" value="Cys_dSase_SufS"/>
</dbReference>
<keyword evidence="9" id="KW-1185">Reference proteome</keyword>
<comment type="similarity">
    <text evidence="2">Belongs to the class-V pyridoxal-phosphate-dependent aminotransferase family. Csd subfamily.</text>
</comment>
<dbReference type="Proteomes" id="UP000430670">
    <property type="component" value="Unassembled WGS sequence"/>
</dbReference>
<dbReference type="RefSeq" id="WP_155477673.1">
    <property type="nucleotide sequence ID" value="NZ_WNKU01000029.1"/>
</dbReference>
<dbReference type="InterPro" id="IPR015422">
    <property type="entry name" value="PyrdxlP-dep_Trfase_small"/>
</dbReference>
<evidence type="ECO:0000256" key="3">
    <source>
        <dbReference type="ARBA" id="ARBA00012239"/>
    </source>
</evidence>
<dbReference type="GO" id="GO:0031071">
    <property type="term" value="F:cysteine desulfurase activity"/>
    <property type="evidence" value="ECO:0007669"/>
    <property type="project" value="UniProtKB-EC"/>
</dbReference>
<dbReference type="EC" id="2.8.1.7" evidence="3"/>
<keyword evidence="4 8" id="KW-0808">Transferase</keyword>
<evidence type="ECO:0000313" key="9">
    <source>
        <dbReference type="Proteomes" id="UP000430670"/>
    </source>
</evidence>
<name>A0A6I3SNI8_HELMO</name>
<comment type="catalytic activity">
    <reaction evidence="6">
        <text>(sulfur carrier)-H + L-cysteine = (sulfur carrier)-SH + L-alanine</text>
        <dbReference type="Rhea" id="RHEA:43892"/>
        <dbReference type="Rhea" id="RHEA-COMP:14737"/>
        <dbReference type="Rhea" id="RHEA-COMP:14739"/>
        <dbReference type="ChEBI" id="CHEBI:29917"/>
        <dbReference type="ChEBI" id="CHEBI:35235"/>
        <dbReference type="ChEBI" id="CHEBI:57972"/>
        <dbReference type="ChEBI" id="CHEBI:64428"/>
        <dbReference type="EC" id="2.8.1.7"/>
    </reaction>
</comment>
<dbReference type="EMBL" id="WNKU01000029">
    <property type="protein sequence ID" value="MTV50591.1"/>
    <property type="molecule type" value="Genomic_DNA"/>
</dbReference>
<keyword evidence="5" id="KW-0663">Pyridoxal phosphate</keyword>
<dbReference type="SUPFAM" id="SSF53383">
    <property type="entry name" value="PLP-dependent transferases"/>
    <property type="match status" value="1"/>
</dbReference>
<dbReference type="GO" id="GO:0006534">
    <property type="term" value="P:cysteine metabolic process"/>
    <property type="evidence" value="ECO:0007669"/>
    <property type="project" value="InterPro"/>
</dbReference>
<evidence type="ECO:0000256" key="1">
    <source>
        <dbReference type="ARBA" id="ARBA00001933"/>
    </source>
</evidence>
<comment type="cofactor">
    <cofactor evidence="1">
        <name>pyridoxal 5'-phosphate</name>
        <dbReference type="ChEBI" id="CHEBI:597326"/>
    </cofactor>
</comment>
<protein>
    <recommendedName>
        <fullName evidence="3">cysteine desulfurase</fullName>
        <ecNumber evidence="3">2.8.1.7</ecNumber>
    </recommendedName>
</protein>
<evidence type="ECO:0000256" key="4">
    <source>
        <dbReference type="ARBA" id="ARBA00022679"/>
    </source>
</evidence>
<dbReference type="Gene3D" id="3.40.640.10">
    <property type="entry name" value="Type I PLP-dependent aspartate aminotransferase-like (Major domain)"/>
    <property type="match status" value="1"/>
</dbReference>
<dbReference type="Pfam" id="PF00266">
    <property type="entry name" value="Aminotran_5"/>
    <property type="match status" value="1"/>
</dbReference>
<dbReference type="CDD" id="cd06453">
    <property type="entry name" value="SufS_like"/>
    <property type="match status" value="1"/>
</dbReference>
<feature type="domain" description="Aminotransferase class V" evidence="7">
    <location>
        <begin position="2"/>
        <end position="368"/>
    </location>
</feature>
<dbReference type="GO" id="GO:0008483">
    <property type="term" value="F:transaminase activity"/>
    <property type="evidence" value="ECO:0007669"/>
    <property type="project" value="UniProtKB-KW"/>
</dbReference>
<sequence length="381" mass="41036">MIYMDNAATSWPKPDSVWDEVLRVGKNVGANPGRAGHQMAIDAGRVIYKARVAIARLFHLSDPLRVVFTINATEALNLAILGSIKPGDHVLTSQLEHNAVARPLRYLQDKGVEVTYLPGDEYGRISPNELRQSRKANTKALILSHASNVTGALQDLKSLSKAAKELDLRVIVDAAQTAGVQQIDMEEWGIDLLAFPGHKGLVGPQGTGGLCIAQGIDVEPLRFGGTGSQSESELQPDVLPDRFESGTPNTPGIAGLAAGLEFIAQTGRENIESHESKLTELILNGLGDIEKVKVYGPPVKEPRAAVISFNVDGMEASEMGFLLDQVYQIAVRTGLHCAPVSHRKNGTLERGTVRLSPGYFNSEAEVKEVLAAIKTLVEEAR</sequence>